<evidence type="ECO:0000313" key="3">
    <source>
        <dbReference type="EMBL" id="KRU11430.1"/>
    </source>
</evidence>
<dbReference type="EMBL" id="JPGY02000001">
    <property type="protein sequence ID" value="KRU11430.1"/>
    <property type="molecule type" value="Genomic_DNA"/>
</dbReference>
<dbReference type="PATRIC" id="fig|1262449.7.peg.2520"/>
<evidence type="ECO:0000256" key="1">
    <source>
        <dbReference type="SAM" id="Phobius"/>
    </source>
</evidence>
<dbReference type="GeneID" id="93076230"/>
<reference evidence="3 4" key="3">
    <citation type="journal article" name="Genome Announc.">
        <title>Improved Draft Genome Sequence of Clostridium pasteurianum Strain ATCC 6013 (DSM 525) Using a Hybrid Next-Generation Sequencing Approach.</title>
        <authorList>
            <person name="Pyne M.E."/>
            <person name="Utturkar S."/>
            <person name="Brown S.D."/>
            <person name="Moo-Young M."/>
            <person name="Chung D.A."/>
            <person name="Chou C.P."/>
        </authorList>
    </citation>
    <scope>NUCLEOTIDE SEQUENCE [LARGE SCALE GENOMIC DNA]</scope>
    <source>
        <strain evidence="3 4">ATCC 6013</strain>
    </source>
</reference>
<accession>A0A0H3J5U4</accession>
<keyword evidence="1" id="KW-1133">Transmembrane helix</keyword>
<feature type="transmembrane region" description="Helical" evidence="1">
    <location>
        <begin position="12"/>
        <end position="34"/>
    </location>
</feature>
<keyword evidence="5" id="KW-1185">Reference proteome</keyword>
<keyword evidence="1" id="KW-0812">Transmembrane</keyword>
<gene>
    <name evidence="2" type="ORF">CLPA_c25030</name>
    <name evidence="3" type="ORF">CP6013_00677</name>
</gene>
<proteinExistence type="predicted"/>
<dbReference type="Proteomes" id="UP000030905">
    <property type="component" value="Chromosome"/>
</dbReference>
<reference evidence="2 5" key="1">
    <citation type="journal article" date="2015" name="Genome Announc.">
        <title>Complete Genome Sequence of the Nitrogen-Fixing and Solvent-Producing Clostridium pasteurianum DSM 525.</title>
        <authorList>
            <person name="Poehlein A."/>
            <person name="Grosse-Honebrink A."/>
            <person name="Zhang Y."/>
            <person name="Minton N.P."/>
            <person name="Daniel R."/>
        </authorList>
    </citation>
    <scope>NUCLEOTIDE SEQUENCE [LARGE SCALE GENOMIC DNA]</scope>
    <source>
        <strain evidence="2">DSM 525</strain>
        <strain evidence="5">DSM 525 / ATCC 6013</strain>
    </source>
</reference>
<name>A0A0H3J5U4_CLOPA</name>
<dbReference type="AlphaFoldDB" id="A0A0H3J5U4"/>
<evidence type="ECO:0008006" key="6">
    <source>
        <dbReference type="Google" id="ProtNLM"/>
    </source>
</evidence>
<sequence>MINKKLHKSILNKAGFCLIAVASFITVSSSLFLLGEPTPPKSLYND</sequence>
<evidence type="ECO:0000313" key="5">
    <source>
        <dbReference type="Proteomes" id="UP000030905"/>
    </source>
</evidence>
<dbReference type="KEGG" id="cpae:CPAST_c25030"/>
<keyword evidence="1" id="KW-0472">Membrane</keyword>
<dbReference type="Proteomes" id="UP000028042">
    <property type="component" value="Unassembled WGS sequence"/>
</dbReference>
<reference evidence="3" key="2">
    <citation type="submission" date="2015-10" db="EMBL/GenBank/DDBJ databases">
        <title>Improved Draft Genome Sequence of Clostridium pasteurianum Strain ATCC 6013 (DSM 525) Using a Hybrid Next-Generation Sequencing Approach.</title>
        <authorList>
            <person name="Pyne M.E."/>
            <person name="Utturkar S.M."/>
            <person name="Brown S.D."/>
            <person name="Moo-Young M."/>
            <person name="Chung D.A."/>
            <person name="Chou P.C."/>
        </authorList>
    </citation>
    <scope>NUCLEOTIDE SEQUENCE</scope>
    <source>
        <strain evidence="3">ATCC 6013</strain>
    </source>
</reference>
<evidence type="ECO:0000313" key="4">
    <source>
        <dbReference type="Proteomes" id="UP000028042"/>
    </source>
</evidence>
<evidence type="ECO:0000313" key="2">
    <source>
        <dbReference type="EMBL" id="AJA52560.1"/>
    </source>
</evidence>
<protein>
    <recommendedName>
        <fullName evidence="6">Cyclic lactone autoinducer peptide</fullName>
    </recommendedName>
</protein>
<dbReference type="EMBL" id="CP009268">
    <property type="protein sequence ID" value="AJA52560.1"/>
    <property type="molecule type" value="Genomic_DNA"/>
</dbReference>
<organism evidence="2 5">
    <name type="scientific">Clostridium pasteurianum DSM 525 = ATCC 6013</name>
    <dbReference type="NCBI Taxonomy" id="1262449"/>
    <lineage>
        <taxon>Bacteria</taxon>
        <taxon>Bacillati</taxon>
        <taxon>Bacillota</taxon>
        <taxon>Clostridia</taxon>
        <taxon>Eubacteriales</taxon>
        <taxon>Clostridiaceae</taxon>
        <taxon>Clostridium</taxon>
    </lineage>
</organism>
<dbReference type="RefSeq" id="WP_155760379.1">
    <property type="nucleotide sequence ID" value="NZ_ANZB01000015.1"/>
</dbReference>
<dbReference type="KEGG" id="cpat:CLPA_c25030"/>